<dbReference type="GO" id="GO:0006400">
    <property type="term" value="P:tRNA modification"/>
    <property type="evidence" value="ECO:0007669"/>
    <property type="project" value="InterPro"/>
</dbReference>
<dbReference type="HAMAP" id="MF_03043">
    <property type="entry name" value="QTRT2"/>
    <property type="match status" value="1"/>
</dbReference>
<feature type="region of interest" description="Disordered" evidence="9">
    <location>
        <begin position="1138"/>
        <end position="1213"/>
    </location>
</feature>
<feature type="compositionally biased region" description="Basic and acidic residues" evidence="9">
    <location>
        <begin position="1138"/>
        <end position="1192"/>
    </location>
</feature>
<dbReference type="InterPro" id="IPR028592">
    <property type="entry name" value="QTRTD1"/>
</dbReference>
<feature type="region of interest" description="Disordered" evidence="9">
    <location>
        <begin position="763"/>
        <end position="788"/>
    </location>
</feature>
<feature type="binding site" evidence="8">
    <location>
        <position position="335"/>
    </location>
    <ligand>
        <name>Zn(2+)</name>
        <dbReference type="ChEBI" id="CHEBI:29105"/>
    </ligand>
</feature>
<keyword evidence="5 8" id="KW-0819">tRNA processing</keyword>
<dbReference type="CAZy" id="GT34">
    <property type="family name" value="Glycosyltransferase Family 34"/>
</dbReference>
<feature type="compositionally biased region" description="Low complexity" evidence="9">
    <location>
        <begin position="1195"/>
        <end position="1213"/>
    </location>
</feature>
<dbReference type="Pfam" id="PF01702">
    <property type="entry name" value="TGT"/>
    <property type="match status" value="1"/>
</dbReference>
<feature type="binding site" evidence="8">
    <location>
        <position position="337"/>
    </location>
    <ligand>
        <name>Zn(2+)</name>
        <dbReference type="ChEBI" id="CHEBI:29105"/>
    </ligand>
</feature>
<evidence type="ECO:0000256" key="8">
    <source>
        <dbReference type="HAMAP-Rule" id="MF_03043"/>
    </source>
</evidence>
<comment type="subcellular location">
    <subcellularLocation>
        <location evidence="8">Cytoplasm</location>
    </subcellularLocation>
</comment>
<evidence type="ECO:0000313" key="12">
    <source>
        <dbReference type="Proteomes" id="UP000002668"/>
    </source>
</evidence>
<evidence type="ECO:0000256" key="6">
    <source>
        <dbReference type="ARBA" id="ARBA00022723"/>
    </source>
</evidence>
<dbReference type="InterPro" id="IPR008630">
    <property type="entry name" value="Glyco_trans_34"/>
</dbReference>
<evidence type="ECO:0000256" key="3">
    <source>
        <dbReference type="ARBA" id="ARBA00022676"/>
    </source>
</evidence>
<dbReference type="GO" id="GO:0046872">
    <property type="term" value="F:metal ion binding"/>
    <property type="evidence" value="ECO:0007669"/>
    <property type="project" value="UniProtKB-KW"/>
</dbReference>
<comment type="similarity">
    <text evidence="1">Belongs to the glycosyltransferase 34 family.</text>
</comment>
<evidence type="ECO:0000259" key="10">
    <source>
        <dbReference type="Pfam" id="PF01702"/>
    </source>
</evidence>
<evidence type="ECO:0000256" key="2">
    <source>
        <dbReference type="ARBA" id="ARBA00022490"/>
    </source>
</evidence>
<feature type="binding site" evidence="8">
    <location>
        <position position="366"/>
    </location>
    <ligand>
        <name>Zn(2+)</name>
        <dbReference type="ChEBI" id="CHEBI:29105"/>
    </ligand>
</feature>
<sequence>MSASKLDQLPPGMVEFTVLKSVGALAPRLGRVSMPRRTSILTPDFIANTSRGIIPHVSQDNFRKSRVANGVYLALEDFVEKLPQKTPPILNHEGPDSLRRFIALAEDTLMVLGARRNPPIASPVANTNAEVGLFTSVGFTSISSEYYAAIARKLQPDIVVGLADIPFGQEQVGRKRKFKMSDRTEAWLQDLVAAKGGMAKEDKPWSIFAPILPIDLDLQSWYLEHLLDPNMLNKISGLAIYDAFLLDDLSEELQHLPRLSFHVPASPHELLRHIGLGVDICTVPFLAEATDAGIVLDFTFPPPPKNQSTSNRRSLGIDMWSDAHALSVTPLSDGCTCYACTKHHRAYLQHLLAAKEMLGWVLIQLHNHAVMAAFFAGVRASIKAGTFETDVAAFEACYEPALPAKTGQGPRVRGYQFKSEAHVTKDKKNPKAFRKFGEEEIAKLRAANGRQANANPAIKDAVDDEALFGLINMDIAQSDETTAIQDDQPCIVSGQYHATHCTRVNTHNFILQLDTSCFYNRTLRQTLAIITRPVHAIRAFAYLNFDVDKCHSRSAIAQREAPPAVGGANISPATRDSAIVLSIVNSSHNARTKTGGGYHKRDSIMNKSSFSGNDKSLGARRLRERYEISARFKGPLLERMIKLAILLTHHVPVPPKRVSVAIFDRPGPDTPEKPTSMLKQGIAMLRSPSAMTMLFKIVVVIIILGSLFHLRFLVSLWDTSPAEYGSHHASLSEGLQAGETGNGSQNVGQGSNFKTIDHASIVHTSESSGPPPPAVVESPSSESSHETANMEPVIADKLLSSHEESRFRSHGPKNCFPSFDTTMQQRASDRLASCEKYAPFSIEETHRVAFATASTGGPLSPAYALAIQSHMTHSTIHNSTVHMLCADIVPGIWNKVAYLQNLVSEELLKPERERLEWLFWADRDTLILDQCRPLSSFLPPKSPEFDKVNFLAIHDAYGLNYGVFFIRVNTWAINFFYNILSYPYYKPQDELIFAEQSAAARLLEADPKYGDHFARVPWYWFNAYPMDDDNGTIPYVSNVHPDEYEYFRPRKGDFLAHFAGHGKRLEEMVTWAYALEKVGDVWVNKEEEERRDVTSDIGNYWRAYKEGTLTDKMKTGKSANDEAKEKVVAAAKAAAEAEKKAKEAEEQAKEAEKQAKEAEKKAKEAEEAKANVEAEGKVEAEKNAKANTEKADPVPATEPQQQAQTQDQTQELQ</sequence>
<comment type="subunit">
    <text evidence="8">Heterodimer of a catalytic subunit and an accessory subunit.</text>
</comment>
<keyword evidence="7 8" id="KW-0862">Zinc</keyword>
<dbReference type="Pfam" id="PF05637">
    <property type="entry name" value="Glyco_transf_34"/>
    <property type="match status" value="1"/>
</dbReference>
<dbReference type="STRING" id="985895.E5A9A4"/>
<dbReference type="SUPFAM" id="SSF51713">
    <property type="entry name" value="tRNA-guanine transglycosylase"/>
    <property type="match status" value="1"/>
</dbReference>
<comment type="function">
    <text evidence="8">Non-catalytic subunit of the queuine tRNA-ribosyltransferase (TGT) that catalyzes the base-exchange of a guanine (G) residue with queuine (Q) at position 34 (anticodon wobble position) in tRNAs with GU(N) anticodons (tRNA-Asp, -Asn, -His and -Tyr), resulting in the hypermodified nucleoside queuosine (7-(((4,5-cis-dihydroxy-2-cyclopenten-1-yl)amino)methyl)-7-deazaguanosine).</text>
</comment>
<reference evidence="12" key="1">
    <citation type="journal article" date="2011" name="Nat. Commun.">
        <title>Effector diversification within compartments of the Leptosphaeria maculans genome affected by Repeat-Induced Point mutations.</title>
        <authorList>
            <person name="Rouxel T."/>
            <person name="Grandaubert J."/>
            <person name="Hane J.K."/>
            <person name="Hoede C."/>
            <person name="van de Wouw A.P."/>
            <person name="Couloux A."/>
            <person name="Dominguez V."/>
            <person name="Anthouard V."/>
            <person name="Bally P."/>
            <person name="Bourras S."/>
            <person name="Cozijnsen A.J."/>
            <person name="Ciuffetti L.M."/>
            <person name="Degrave A."/>
            <person name="Dilmaghani A."/>
            <person name="Duret L."/>
            <person name="Fudal I."/>
            <person name="Goodwin S.B."/>
            <person name="Gout L."/>
            <person name="Glaser N."/>
            <person name="Linglin J."/>
            <person name="Kema G.H.J."/>
            <person name="Lapalu N."/>
            <person name="Lawrence C.B."/>
            <person name="May K."/>
            <person name="Meyer M."/>
            <person name="Ollivier B."/>
            <person name="Poulain J."/>
            <person name="Schoch C.L."/>
            <person name="Simon A."/>
            <person name="Spatafora J.W."/>
            <person name="Stachowiak A."/>
            <person name="Turgeon B.G."/>
            <person name="Tyler B.M."/>
            <person name="Vincent D."/>
            <person name="Weissenbach J."/>
            <person name="Amselem J."/>
            <person name="Quesneville H."/>
            <person name="Oliver R.P."/>
            <person name="Wincker P."/>
            <person name="Balesdent M.-H."/>
            <person name="Howlett B.J."/>
        </authorList>
    </citation>
    <scope>NUCLEOTIDE SEQUENCE [LARGE SCALE GENOMIC DNA]</scope>
    <source>
        <strain evidence="12">JN3 / isolate v23.1.3 / race Av1-4-5-6-7-8</strain>
    </source>
</reference>
<organism evidence="12">
    <name type="scientific">Leptosphaeria maculans (strain JN3 / isolate v23.1.3 / race Av1-4-5-6-7-8)</name>
    <name type="common">Blackleg fungus</name>
    <name type="synonym">Phoma lingam</name>
    <dbReference type="NCBI Taxonomy" id="985895"/>
    <lineage>
        <taxon>Eukaryota</taxon>
        <taxon>Fungi</taxon>
        <taxon>Dikarya</taxon>
        <taxon>Ascomycota</taxon>
        <taxon>Pezizomycotina</taxon>
        <taxon>Dothideomycetes</taxon>
        <taxon>Pleosporomycetidae</taxon>
        <taxon>Pleosporales</taxon>
        <taxon>Pleosporineae</taxon>
        <taxon>Leptosphaeriaceae</taxon>
        <taxon>Plenodomus</taxon>
        <taxon>Plenodomus lingam/Leptosphaeria maculans species complex</taxon>
    </lineage>
</organism>
<keyword evidence="2 8" id="KW-0963">Cytoplasm</keyword>
<evidence type="ECO:0000256" key="9">
    <source>
        <dbReference type="SAM" id="MobiDB-lite"/>
    </source>
</evidence>
<dbReference type="Gene3D" id="3.90.550.10">
    <property type="entry name" value="Spore Coat Polysaccharide Biosynthesis Protein SpsA, Chain A"/>
    <property type="match status" value="1"/>
</dbReference>
<dbReference type="Proteomes" id="UP000002668">
    <property type="component" value="Genome"/>
</dbReference>
<feature type="domain" description="tRNA-guanine(15) transglycosylase-like" evidence="10">
    <location>
        <begin position="27"/>
        <end position="397"/>
    </location>
</feature>
<dbReference type="GO" id="GO:0008479">
    <property type="term" value="F:tRNA-guanosine(34) queuine transglycosylase activity"/>
    <property type="evidence" value="ECO:0007669"/>
    <property type="project" value="UniProtKB-UniRule"/>
</dbReference>
<dbReference type="InterPro" id="IPR029044">
    <property type="entry name" value="Nucleotide-diphossugar_trans"/>
</dbReference>
<keyword evidence="6 8" id="KW-0479">Metal-binding</keyword>
<dbReference type="Gene3D" id="3.20.20.105">
    <property type="entry name" value="Queuine tRNA-ribosyltransferase-like"/>
    <property type="match status" value="1"/>
</dbReference>
<keyword evidence="4" id="KW-0808">Transferase</keyword>
<dbReference type="EMBL" id="FP929138">
    <property type="protein sequence ID" value="CBY00245.1"/>
    <property type="molecule type" value="Genomic_DNA"/>
</dbReference>
<dbReference type="AlphaFoldDB" id="E5A9A4"/>
<feature type="binding site" evidence="8">
    <location>
        <position position="340"/>
    </location>
    <ligand>
        <name>Zn(2+)</name>
        <dbReference type="ChEBI" id="CHEBI:29105"/>
    </ligand>
</feature>
<dbReference type="InterPro" id="IPR050852">
    <property type="entry name" value="Queuine_tRNA-ribosyltrfase"/>
</dbReference>
<dbReference type="HOGENOM" id="CLU_269478_0_0_1"/>
<comment type="cofactor">
    <cofactor evidence="8">
        <name>Zn(2+)</name>
        <dbReference type="ChEBI" id="CHEBI:29105"/>
    </cofactor>
    <text evidence="8">Binds 1 zinc ion per subunit.</text>
</comment>
<keyword evidence="3" id="KW-0328">Glycosyltransferase</keyword>
<dbReference type="PANTHER" id="PTHR46064">
    <property type="entry name" value="QUEUINE TRNA-RIBOSYLTRANSFERASE ACCESSORY SUBUNIT 2"/>
    <property type="match status" value="1"/>
</dbReference>
<dbReference type="VEuPathDB" id="FungiDB:LEMA_P013750.1"/>
<accession>E5A9A4</accession>
<dbReference type="GeneID" id="13292011"/>
<keyword evidence="12" id="KW-1185">Reference proteome</keyword>
<evidence type="ECO:0000313" key="11">
    <source>
        <dbReference type="EMBL" id="CBY00245.1"/>
    </source>
</evidence>
<comment type="similarity">
    <text evidence="8">Belongs to the queuine tRNA-ribosyltransferase family. QTRT2 subfamily.</text>
</comment>
<dbReference type="eggNOG" id="KOG3909">
    <property type="taxonomic scope" value="Eukaryota"/>
</dbReference>
<proteinExistence type="inferred from homology"/>
<evidence type="ECO:0000256" key="5">
    <source>
        <dbReference type="ARBA" id="ARBA00022694"/>
    </source>
</evidence>
<dbReference type="PANTHER" id="PTHR46064:SF1">
    <property type="entry name" value="QUEUINE TRNA-RIBOSYLTRANSFERASE ACCESSORY SUBUNIT 2"/>
    <property type="match status" value="1"/>
</dbReference>
<dbReference type="GO" id="GO:0016020">
    <property type="term" value="C:membrane"/>
    <property type="evidence" value="ECO:0007669"/>
    <property type="project" value="InterPro"/>
</dbReference>
<dbReference type="OrthoDB" id="27601at2759"/>
<evidence type="ECO:0000256" key="7">
    <source>
        <dbReference type="ARBA" id="ARBA00022833"/>
    </source>
</evidence>
<evidence type="ECO:0000256" key="4">
    <source>
        <dbReference type="ARBA" id="ARBA00022679"/>
    </source>
</evidence>
<gene>
    <name evidence="11" type="ORF">LEMA_P013750.1</name>
</gene>
<dbReference type="GO" id="GO:0005737">
    <property type="term" value="C:cytoplasm"/>
    <property type="evidence" value="ECO:0007669"/>
    <property type="project" value="UniProtKB-SubCell"/>
</dbReference>
<evidence type="ECO:0000256" key="1">
    <source>
        <dbReference type="ARBA" id="ARBA00005664"/>
    </source>
</evidence>
<name>E5A9A4_LEPMJ</name>
<dbReference type="InterPro" id="IPR002616">
    <property type="entry name" value="tRNA_ribo_trans-like"/>
</dbReference>
<dbReference type="InParanoid" id="E5A9A4"/>
<dbReference type="InterPro" id="IPR036511">
    <property type="entry name" value="TGT-like_sf"/>
</dbReference>
<protein>
    <recommendedName>
        <fullName evidence="8">Queuine tRNA-ribosyltransferase accessory subunit 2</fullName>
    </recommendedName>
    <alternativeName>
        <fullName evidence="8">Queuine tRNA-ribosyltransferase domain-containing protein 1</fullName>
    </alternativeName>
</protein>